<evidence type="ECO:0000313" key="2">
    <source>
        <dbReference type="EMBL" id="KAK4312944.1"/>
    </source>
</evidence>
<dbReference type="Proteomes" id="UP001292094">
    <property type="component" value="Unassembled WGS sequence"/>
</dbReference>
<organism evidence="2 3">
    <name type="scientific">Petrolisthes manimaculis</name>
    <dbReference type="NCBI Taxonomy" id="1843537"/>
    <lineage>
        <taxon>Eukaryota</taxon>
        <taxon>Metazoa</taxon>
        <taxon>Ecdysozoa</taxon>
        <taxon>Arthropoda</taxon>
        <taxon>Crustacea</taxon>
        <taxon>Multicrustacea</taxon>
        <taxon>Malacostraca</taxon>
        <taxon>Eumalacostraca</taxon>
        <taxon>Eucarida</taxon>
        <taxon>Decapoda</taxon>
        <taxon>Pleocyemata</taxon>
        <taxon>Anomura</taxon>
        <taxon>Galatheoidea</taxon>
        <taxon>Porcellanidae</taxon>
        <taxon>Petrolisthes</taxon>
    </lineage>
</organism>
<feature type="region of interest" description="Disordered" evidence="1">
    <location>
        <begin position="1"/>
        <end position="90"/>
    </location>
</feature>
<reference evidence="2" key="1">
    <citation type="submission" date="2023-11" db="EMBL/GenBank/DDBJ databases">
        <title>Genome assemblies of two species of porcelain crab, Petrolisthes cinctipes and Petrolisthes manimaculis (Anomura: Porcellanidae).</title>
        <authorList>
            <person name="Angst P."/>
        </authorList>
    </citation>
    <scope>NUCLEOTIDE SEQUENCE</scope>
    <source>
        <strain evidence="2">PB745_02</strain>
        <tissue evidence="2">Gill</tissue>
    </source>
</reference>
<feature type="compositionally biased region" description="Basic and acidic residues" evidence="1">
    <location>
        <begin position="210"/>
        <end position="223"/>
    </location>
</feature>
<feature type="compositionally biased region" description="Polar residues" evidence="1">
    <location>
        <begin position="237"/>
        <end position="247"/>
    </location>
</feature>
<comment type="caution">
    <text evidence="2">The sequence shown here is derived from an EMBL/GenBank/DDBJ whole genome shotgun (WGS) entry which is preliminary data.</text>
</comment>
<dbReference type="EMBL" id="JAWZYT010001360">
    <property type="protein sequence ID" value="KAK4312944.1"/>
    <property type="molecule type" value="Genomic_DNA"/>
</dbReference>
<sequence>MFCFGQHFKSTPSQAPQVDDFWKTRDTTSPGVKLQTCDTTEEEPTQEREGSATPPREEDDLHQEWEDIWAGRDSSPTHRVQEEEKTEEVQETYLVQEEDDEAQIEQWFTSEKTETHIKVSQSLVQEEHIWESSSENRQVLEETKCHIEEVADEAVIEKWFEEDMRGTQNKQEEEDAMQDVQKVSPVEETDEDIDIWAERGTSPPPLRSKHWLETEEATSKEAEAEYAQEEVEEAVSHISSEVAQSDVSLDASAPELEDEFDIWGEKEAKKHRHH</sequence>
<name>A0AAE1PTB5_9EUCA</name>
<feature type="compositionally biased region" description="Acidic residues" evidence="1">
    <location>
        <begin position="224"/>
        <end position="233"/>
    </location>
</feature>
<protein>
    <submittedName>
        <fullName evidence="2">Uncharacterized protein</fullName>
    </submittedName>
</protein>
<accession>A0AAE1PTB5</accession>
<proteinExistence type="predicted"/>
<feature type="region of interest" description="Disordered" evidence="1">
    <location>
        <begin position="165"/>
        <end position="253"/>
    </location>
</feature>
<evidence type="ECO:0000256" key="1">
    <source>
        <dbReference type="SAM" id="MobiDB-lite"/>
    </source>
</evidence>
<evidence type="ECO:0000313" key="3">
    <source>
        <dbReference type="Proteomes" id="UP001292094"/>
    </source>
</evidence>
<gene>
    <name evidence="2" type="ORF">Pmani_015667</name>
</gene>
<dbReference type="AlphaFoldDB" id="A0AAE1PTB5"/>
<keyword evidence="3" id="KW-1185">Reference proteome</keyword>